<dbReference type="PROSITE" id="PS50106">
    <property type="entry name" value="PDZ"/>
    <property type="match status" value="2"/>
</dbReference>
<dbReference type="STRING" id="28115.HQ47_08770"/>
<dbReference type="GO" id="GO:0043495">
    <property type="term" value="F:protein-membrane adaptor activity"/>
    <property type="evidence" value="ECO:0007669"/>
    <property type="project" value="TreeGrafter"/>
</dbReference>
<feature type="domain" description="PDZ" evidence="4">
    <location>
        <begin position="21"/>
        <end position="110"/>
    </location>
</feature>
<evidence type="ECO:0000256" key="1">
    <source>
        <dbReference type="ARBA" id="ARBA00004236"/>
    </source>
</evidence>
<protein>
    <recommendedName>
        <fullName evidence="4">PDZ domain-containing protein</fullName>
    </recommendedName>
</protein>
<evidence type="ECO:0000313" key="6">
    <source>
        <dbReference type="Proteomes" id="UP000030103"/>
    </source>
</evidence>
<organism evidence="5 6">
    <name type="scientific">Porphyromonas macacae</name>
    <dbReference type="NCBI Taxonomy" id="28115"/>
    <lineage>
        <taxon>Bacteria</taxon>
        <taxon>Pseudomonadati</taxon>
        <taxon>Bacteroidota</taxon>
        <taxon>Bacteroidia</taxon>
        <taxon>Bacteroidales</taxon>
        <taxon>Porphyromonadaceae</taxon>
        <taxon>Porphyromonas</taxon>
    </lineage>
</organism>
<dbReference type="InterPro" id="IPR051067">
    <property type="entry name" value="NHER"/>
</dbReference>
<dbReference type="Pfam" id="PF13590">
    <property type="entry name" value="DUF4136"/>
    <property type="match status" value="1"/>
</dbReference>
<comment type="subcellular location">
    <subcellularLocation>
        <location evidence="1">Cell membrane</location>
    </subcellularLocation>
</comment>
<evidence type="ECO:0000313" key="5">
    <source>
        <dbReference type="EMBL" id="KGN72944.1"/>
    </source>
</evidence>
<keyword evidence="3" id="KW-0677">Repeat</keyword>
<accession>A0A0A2E915</accession>
<dbReference type="GO" id="GO:0016324">
    <property type="term" value="C:apical plasma membrane"/>
    <property type="evidence" value="ECO:0007669"/>
    <property type="project" value="TreeGrafter"/>
</dbReference>
<dbReference type="OrthoDB" id="993996at2"/>
<dbReference type="InterPro" id="IPR001478">
    <property type="entry name" value="PDZ"/>
</dbReference>
<keyword evidence="2" id="KW-0472">Membrane</keyword>
<dbReference type="eggNOG" id="COG0793">
    <property type="taxonomic scope" value="Bacteria"/>
</dbReference>
<feature type="domain" description="PDZ" evidence="4">
    <location>
        <begin position="339"/>
        <end position="369"/>
    </location>
</feature>
<dbReference type="InterPro" id="IPR025411">
    <property type="entry name" value="DUF4136"/>
</dbReference>
<dbReference type="Gene3D" id="2.30.42.10">
    <property type="match status" value="2"/>
</dbReference>
<keyword evidence="6" id="KW-1185">Reference proteome</keyword>
<dbReference type="PANTHER" id="PTHR14191">
    <property type="entry name" value="PDZ DOMAIN CONTAINING PROTEIN"/>
    <property type="match status" value="1"/>
</dbReference>
<gene>
    <name evidence="5" type="ORF">HQ47_08770</name>
</gene>
<name>A0A0A2E915_9PORP</name>
<evidence type="ECO:0000256" key="2">
    <source>
        <dbReference type="ARBA" id="ARBA00022475"/>
    </source>
</evidence>
<dbReference type="PANTHER" id="PTHR14191:SF3">
    <property type="entry name" value="NA(+)_H(+) EXCHANGE REGULATORY COFACTOR-LIKE PROTEIN NRFL-1"/>
    <property type="match status" value="1"/>
</dbReference>
<dbReference type="Proteomes" id="UP000030103">
    <property type="component" value="Unassembled WGS sequence"/>
</dbReference>
<dbReference type="SUPFAM" id="SSF50156">
    <property type="entry name" value="PDZ domain-like"/>
    <property type="match status" value="2"/>
</dbReference>
<dbReference type="InterPro" id="IPR041489">
    <property type="entry name" value="PDZ_6"/>
</dbReference>
<keyword evidence="2" id="KW-1003">Cell membrane</keyword>
<dbReference type="EMBL" id="JRFA01000025">
    <property type="protein sequence ID" value="KGN72944.1"/>
    <property type="molecule type" value="Genomic_DNA"/>
</dbReference>
<dbReference type="Gene3D" id="3.30.160.670">
    <property type="match status" value="1"/>
</dbReference>
<dbReference type="SMART" id="SM00228">
    <property type="entry name" value="PDZ"/>
    <property type="match status" value="2"/>
</dbReference>
<dbReference type="RefSeq" id="WP_036874826.1">
    <property type="nucleotide sequence ID" value="NZ_JRFA01000025.1"/>
</dbReference>
<sequence>MKRKTYKLLFVIIALLTIAGTIRAQKKQSSEAVCKLGLQYQRSHVASWGKGYPVVISIMPNSSAEKAGVKEQDIIMEVDGENTVKLSDELLNNMLSDTGKSHQLKIKNKRHDAFETIVTHDCKPADALTERQMAEAFAFYSLEDMNERRLTYPFVYQIDQSFDLLNVSTFAFAQSASENKVRDEKINKHIANRLIALGMRENPSNPDIIIDNYYTMKPNTDILPVPDMPSNSWRYNFNTAQMDDLPLLPLGIPASAAPYEMKLGIRFANAKNKSQIVWKCEARELLSQSLSVETYAEYTVPVMMLEYPFVRTAKFPTYRFGIHRYNYTGILYDKNDLSLIADVESDSPAFKSGLRKGDRILKINGIPMKKTNARGLSEDYIKFIDDTNQYRDLRREFTNSDRLAHCRYWNPNYYKNVAKEFNRKKYNTVFAYLFFFRPYINKTEKNELVFEVMREGNEIPVIVKPIKMEESVIIPD</sequence>
<evidence type="ECO:0000259" key="4">
    <source>
        <dbReference type="PROSITE" id="PS50106"/>
    </source>
</evidence>
<dbReference type="AlphaFoldDB" id="A0A0A2E915"/>
<evidence type="ECO:0000256" key="3">
    <source>
        <dbReference type="ARBA" id="ARBA00022737"/>
    </source>
</evidence>
<dbReference type="Pfam" id="PF17820">
    <property type="entry name" value="PDZ_6"/>
    <property type="match status" value="1"/>
</dbReference>
<reference evidence="5 6" key="1">
    <citation type="submission" date="2014-09" db="EMBL/GenBank/DDBJ databases">
        <title>Draft Genome Sequence of Porphyromonas macacae COT-192_OH2859.</title>
        <authorList>
            <person name="Wallis C."/>
            <person name="Deusch O."/>
            <person name="O'Flynn C."/>
            <person name="Davis I."/>
            <person name="Horsfall A."/>
            <person name="Kirkwood N."/>
            <person name="Harris S."/>
            <person name="Eisen J.A."/>
            <person name="Coil D.A."/>
            <person name="Darling A.E."/>
            <person name="Jospin G."/>
            <person name="Alexiev A."/>
        </authorList>
    </citation>
    <scope>NUCLEOTIDE SEQUENCE [LARGE SCALE GENOMIC DNA]</scope>
    <source>
        <strain evidence="6">COT-192 OH2859</strain>
    </source>
</reference>
<dbReference type="InterPro" id="IPR036034">
    <property type="entry name" value="PDZ_sf"/>
</dbReference>
<dbReference type="Pfam" id="PF00595">
    <property type="entry name" value="PDZ"/>
    <property type="match status" value="1"/>
</dbReference>
<proteinExistence type="predicted"/>
<dbReference type="GO" id="GO:0072659">
    <property type="term" value="P:protein localization to plasma membrane"/>
    <property type="evidence" value="ECO:0007669"/>
    <property type="project" value="TreeGrafter"/>
</dbReference>
<comment type="caution">
    <text evidence="5">The sequence shown here is derived from an EMBL/GenBank/DDBJ whole genome shotgun (WGS) entry which is preliminary data.</text>
</comment>